<proteinExistence type="predicted"/>
<dbReference type="InterPro" id="IPR036271">
    <property type="entry name" value="Tet_transcr_reg_TetR-rel_C_sf"/>
</dbReference>
<dbReference type="PANTHER" id="PTHR47506">
    <property type="entry name" value="TRANSCRIPTIONAL REGULATORY PROTEIN"/>
    <property type="match status" value="1"/>
</dbReference>
<protein>
    <submittedName>
        <fullName evidence="6">TetR family transcriptional regulator</fullName>
    </submittedName>
</protein>
<dbReference type="RefSeq" id="WP_050659692.1">
    <property type="nucleotide sequence ID" value="NZ_JBLXAC010000011.1"/>
</dbReference>
<name>A0A3N1P2T0_9GAMM</name>
<comment type="caution">
    <text evidence="6">The sequence shown here is derived from an EMBL/GenBank/DDBJ whole genome shotgun (WGS) entry which is preliminary data.</text>
</comment>
<dbReference type="InterPro" id="IPR001647">
    <property type="entry name" value="HTH_TetR"/>
</dbReference>
<evidence type="ECO:0000259" key="5">
    <source>
        <dbReference type="PROSITE" id="PS50977"/>
    </source>
</evidence>
<gene>
    <name evidence="6" type="ORF">EDC28_11296</name>
</gene>
<feature type="DNA-binding region" description="H-T-H motif" evidence="4">
    <location>
        <begin position="32"/>
        <end position="51"/>
    </location>
</feature>
<dbReference type="SUPFAM" id="SSF48498">
    <property type="entry name" value="Tetracyclin repressor-like, C-terminal domain"/>
    <property type="match status" value="1"/>
</dbReference>
<dbReference type="EMBL" id="RJUL01000012">
    <property type="protein sequence ID" value="ROQ19176.1"/>
    <property type="molecule type" value="Genomic_DNA"/>
</dbReference>
<evidence type="ECO:0000313" key="7">
    <source>
        <dbReference type="Proteomes" id="UP000268033"/>
    </source>
</evidence>
<evidence type="ECO:0000313" key="6">
    <source>
        <dbReference type="EMBL" id="ROQ19176.1"/>
    </source>
</evidence>
<dbReference type="PROSITE" id="PS50977">
    <property type="entry name" value="HTH_TETR_2"/>
    <property type="match status" value="1"/>
</dbReference>
<dbReference type="GO" id="GO:0003677">
    <property type="term" value="F:DNA binding"/>
    <property type="evidence" value="ECO:0007669"/>
    <property type="project" value="UniProtKB-UniRule"/>
</dbReference>
<evidence type="ECO:0000256" key="3">
    <source>
        <dbReference type="ARBA" id="ARBA00023163"/>
    </source>
</evidence>
<dbReference type="PANTHER" id="PTHR47506:SF7">
    <property type="entry name" value="TRANSCRIPTIONAL REGULATORY PROTEIN"/>
    <property type="match status" value="1"/>
</dbReference>
<dbReference type="PRINTS" id="PR00455">
    <property type="entry name" value="HTHTETR"/>
</dbReference>
<keyword evidence="7" id="KW-1185">Reference proteome</keyword>
<keyword evidence="3" id="KW-0804">Transcription</keyword>
<dbReference type="STRING" id="584787.GCA_001247655_00779"/>
<reference evidence="6 7" key="1">
    <citation type="submission" date="2018-11" db="EMBL/GenBank/DDBJ databases">
        <title>Genomic Encyclopedia of Type Strains, Phase IV (KMG-IV): sequencing the most valuable type-strain genomes for metagenomic binning, comparative biology and taxonomic classification.</title>
        <authorList>
            <person name="Goeker M."/>
        </authorList>
    </citation>
    <scope>NUCLEOTIDE SEQUENCE [LARGE SCALE GENOMIC DNA]</scope>
    <source>
        <strain evidence="6 7">DSM 21945</strain>
    </source>
</reference>
<dbReference type="Proteomes" id="UP000268033">
    <property type="component" value="Unassembled WGS sequence"/>
</dbReference>
<dbReference type="Gene3D" id="1.10.10.60">
    <property type="entry name" value="Homeodomain-like"/>
    <property type="match status" value="1"/>
</dbReference>
<sequence length="208" mass="23361">MSHPKDQKARSRARIIAAATELFSRHGFEKVSISQIMKEARMTHGAFYAHFDSKEALYSASFVETLKDSGRSRLVKTPLPVKKLIALAANYWGLRQSGNVGPGPEAVLFNEIGNDNDRIRQLFQSSYEHLRTMLERRIIALNRLHKVQDGPALIRDKARAILASLVGAVTMAKVIADDEERRRILEASQQQILAMLKVGKDRALLQKS</sequence>
<dbReference type="InterPro" id="IPR009057">
    <property type="entry name" value="Homeodomain-like_sf"/>
</dbReference>
<dbReference type="SUPFAM" id="SSF46689">
    <property type="entry name" value="Homeodomain-like"/>
    <property type="match status" value="1"/>
</dbReference>
<organism evidence="6 7">
    <name type="scientific">Gallaecimonas pentaromativorans</name>
    <dbReference type="NCBI Taxonomy" id="584787"/>
    <lineage>
        <taxon>Bacteria</taxon>
        <taxon>Pseudomonadati</taxon>
        <taxon>Pseudomonadota</taxon>
        <taxon>Gammaproteobacteria</taxon>
        <taxon>Enterobacterales</taxon>
        <taxon>Gallaecimonadaceae</taxon>
        <taxon>Gallaecimonas</taxon>
    </lineage>
</organism>
<feature type="domain" description="HTH tetR-type" evidence="5">
    <location>
        <begin position="9"/>
        <end position="69"/>
    </location>
</feature>
<dbReference type="Pfam" id="PF00440">
    <property type="entry name" value="TetR_N"/>
    <property type="match status" value="1"/>
</dbReference>
<dbReference type="OrthoDB" id="4541465at2"/>
<evidence type="ECO:0000256" key="1">
    <source>
        <dbReference type="ARBA" id="ARBA00023015"/>
    </source>
</evidence>
<evidence type="ECO:0000256" key="2">
    <source>
        <dbReference type="ARBA" id="ARBA00023125"/>
    </source>
</evidence>
<dbReference type="Gene3D" id="1.10.357.10">
    <property type="entry name" value="Tetracycline Repressor, domain 2"/>
    <property type="match status" value="1"/>
</dbReference>
<keyword evidence="2 4" id="KW-0238">DNA-binding</keyword>
<accession>A0A3N1P2T0</accession>
<dbReference type="AlphaFoldDB" id="A0A3N1P2T0"/>
<evidence type="ECO:0000256" key="4">
    <source>
        <dbReference type="PROSITE-ProRule" id="PRU00335"/>
    </source>
</evidence>
<keyword evidence="1" id="KW-0805">Transcription regulation</keyword>